<name>A0ABV4AIX8_9GAMM</name>
<dbReference type="InterPro" id="IPR016181">
    <property type="entry name" value="Acyl_CoA_acyltransferase"/>
</dbReference>
<dbReference type="RefSeq" id="WP_369455236.1">
    <property type="nucleotide sequence ID" value="NZ_JBGCUO010000001.1"/>
</dbReference>
<evidence type="ECO:0000313" key="1">
    <source>
        <dbReference type="EMBL" id="MEY1661991.1"/>
    </source>
</evidence>
<reference evidence="1 2" key="1">
    <citation type="submission" date="2024-07" db="EMBL/GenBank/DDBJ databases">
        <authorList>
            <person name="Ren Q."/>
        </authorList>
    </citation>
    <scope>NUCLEOTIDE SEQUENCE [LARGE SCALE GENOMIC DNA]</scope>
    <source>
        <strain evidence="1 2">REN37</strain>
    </source>
</reference>
<evidence type="ECO:0000313" key="2">
    <source>
        <dbReference type="Proteomes" id="UP001562065"/>
    </source>
</evidence>
<dbReference type="Proteomes" id="UP001562065">
    <property type="component" value="Unassembled WGS sequence"/>
</dbReference>
<accession>A0ABV4AIX8</accession>
<dbReference type="SUPFAM" id="SSF55729">
    <property type="entry name" value="Acyl-CoA N-acyltransferases (Nat)"/>
    <property type="match status" value="1"/>
</dbReference>
<gene>
    <name evidence="1" type="ORF">AB5I84_07495</name>
</gene>
<dbReference type="EMBL" id="JBGCUO010000001">
    <property type="protein sequence ID" value="MEY1661991.1"/>
    <property type="molecule type" value="Genomic_DNA"/>
</dbReference>
<comment type="caution">
    <text evidence="1">The sequence shown here is derived from an EMBL/GenBank/DDBJ whole genome shotgun (WGS) entry which is preliminary data.</text>
</comment>
<sequence length="331" mass="36248">MKHCNGVACRIDASGLIAPIVAPLPAAELREVAAFSLLRHTKGFDRNPESCALVIAEQLQQWLHSSAAVWGLRDHLGHLQALCALVPLAWDSAHFGQPMARLQLLRSTGVAETDCARLVDCALATESGHLSAEVDVADYLSFNLLARRGFELLDTRRTYCAYAPRKPQLGRRRQGIRPYRTADRAAVLEIVADTRFPSRFYRDDGLAPARVAAMYHQWFARLLDDHGRSSDAVVYEREGQVLACGAIGERDFSAAGVPLRARTGSLYAGLPSATGAYLPVLEMLISRALETYDFAETTVALQNTAACRALESFTAVYATATSYSLRRRPLG</sequence>
<keyword evidence="2" id="KW-1185">Reference proteome</keyword>
<dbReference type="Gene3D" id="3.40.630.30">
    <property type="match status" value="1"/>
</dbReference>
<evidence type="ECO:0008006" key="3">
    <source>
        <dbReference type="Google" id="ProtNLM"/>
    </source>
</evidence>
<protein>
    <recommendedName>
        <fullName evidence="3">N-acetyltransferase domain-containing protein</fullName>
    </recommendedName>
</protein>
<proteinExistence type="predicted"/>
<organism evidence="1 2">
    <name type="scientific">Isoalcanivorax beigongshangi</name>
    <dbReference type="NCBI Taxonomy" id="3238810"/>
    <lineage>
        <taxon>Bacteria</taxon>
        <taxon>Pseudomonadati</taxon>
        <taxon>Pseudomonadota</taxon>
        <taxon>Gammaproteobacteria</taxon>
        <taxon>Oceanospirillales</taxon>
        <taxon>Alcanivoracaceae</taxon>
        <taxon>Isoalcanivorax</taxon>
    </lineage>
</organism>